<keyword evidence="1" id="KW-0472">Membrane</keyword>
<sequence length="136" mass="15501">MTTKAKLYYLFVGTLFSFGVWLSILLYTNPTYADILTWLAFLASFFLWNVGFWGFVIFYLKVSLSNHEVIYSLLSSSLRQSAELSIIATTLLGLSALQVLGWWEAGLVILVVILTETFFQTKNSQPNIQLTKRNNE</sequence>
<reference evidence="2 3" key="1">
    <citation type="submission" date="2017-07" db="EMBL/GenBank/DDBJ databases">
        <title>Mechanisms for carbon and nitrogen cycling indicate functional differentiation within the Candidate Phyla Radiation.</title>
        <authorList>
            <person name="Danczak R.E."/>
            <person name="Johnston M.D."/>
            <person name="Kenah C."/>
            <person name="Slattery M."/>
            <person name="Wrighton K.C."/>
            <person name="Wilkins M.J."/>
        </authorList>
    </citation>
    <scope>NUCLEOTIDE SEQUENCE [LARGE SCALE GENOMIC DNA]</scope>
    <source>
        <strain evidence="2">Licking1014_7</strain>
    </source>
</reference>
<evidence type="ECO:0000313" key="3">
    <source>
        <dbReference type="Proteomes" id="UP000315689"/>
    </source>
</evidence>
<accession>A0A554LHY9</accession>
<name>A0A554LHY9_9BACT</name>
<dbReference type="EMBL" id="VMGK01000024">
    <property type="protein sequence ID" value="TSC92483.1"/>
    <property type="molecule type" value="Genomic_DNA"/>
</dbReference>
<keyword evidence="1" id="KW-0812">Transmembrane</keyword>
<proteinExistence type="predicted"/>
<gene>
    <name evidence="2" type="ORF">CEN89_662</name>
</gene>
<feature type="transmembrane region" description="Helical" evidence="1">
    <location>
        <begin position="81"/>
        <end position="103"/>
    </location>
</feature>
<organism evidence="2 3">
    <name type="scientific">Candidatus Berkelbacteria bacterium Licking1014_7</name>
    <dbReference type="NCBI Taxonomy" id="2017147"/>
    <lineage>
        <taxon>Bacteria</taxon>
        <taxon>Candidatus Berkelbacteria</taxon>
    </lineage>
</organism>
<evidence type="ECO:0000313" key="2">
    <source>
        <dbReference type="EMBL" id="TSC92483.1"/>
    </source>
</evidence>
<dbReference type="AlphaFoldDB" id="A0A554LHY9"/>
<feature type="transmembrane region" description="Helical" evidence="1">
    <location>
        <begin position="35"/>
        <end position="60"/>
    </location>
</feature>
<evidence type="ECO:0000256" key="1">
    <source>
        <dbReference type="SAM" id="Phobius"/>
    </source>
</evidence>
<keyword evidence="1" id="KW-1133">Transmembrane helix</keyword>
<comment type="caution">
    <text evidence="2">The sequence shown here is derived from an EMBL/GenBank/DDBJ whole genome shotgun (WGS) entry which is preliminary data.</text>
</comment>
<dbReference type="Proteomes" id="UP000315689">
    <property type="component" value="Unassembled WGS sequence"/>
</dbReference>
<feature type="transmembrane region" description="Helical" evidence="1">
    <location>
        <begin position="7"/>
        <end position="29"/>
    </location>
</feature>
<protein>
    <submittedName>
        <fullName evidence="2">Uncharacterized protein</fullName>
    </submittedName>
</protein>